<dbReference type="EMBL" id="KB007857">
    <property type="protein sequence ID" value="ELR23525.1"/>
    <property type="molecule type" value="Genomic_DNA"/>
</dbReference>
<evidence type="ECO:0000256" key="7">
    <source>
        <dbReference type="ARBA" id="ARBA00022840"/>
    </source>
</evidence>
<comment type="similarity">
    <text evidence="1">Belongs to the protein kinase superfamily. TKL Ser/Thr protein kinase family.</text>
</comment>
<dbReference type="GO" id="GO:0004674">
    <property type="term" value="F:protein serine/threonine kinase activity"/>
    <property type="evidence" value="ECO:0007669"/>
    <property type="project" value="UniProtKB-KW"/>
</dbReference>
<dbReference type="OrthoDB" id="20134at2759"/>
<dbReference type="SMART" id="SM00220">
    <property type="entry name" value="S_TKc"/>
    <property type="match status" value="1"/>
</dbReference>
<dbReference type="KEGG" id="acan:ACA1_071470"/>
<evidence type="ECO:0000256" key="1">
    <source>
        <dbReference type="ARBA" id="ARBA00005843"/>
    </source>
</evidence>
<keyword evidence="7" id="KW-0067">ATP-binding</keyword>
<feature type="compositionally biased region" description="Basic and acidic residues" evidence="8">
    <location>
        <begin position="411"/>
        <end position="425"/>
    </location>
</feature>
<keyword evidence="5" id="KW-0547">Nucleotide-binding</keyword>
<accession>L8HEB7</accession>
<dbReference type="InterPro" id="IPR000719">
    <property type="entry name" value="Prot_kinase_dom"/>
</dbReference>
<dbReference type="Gene3D" id="3.30.200.20">
    <property type="entry name" value="Phosphorylase Kinase, domain 1"/>
    <property type="match status" value="1"/>
</dbReference>
<dbReference type="PANTHER" id="PTHR46485">
    <property type="entry name" value="LIM DOMAIN KINASE 1"/>
    <property type="match status" value="1"/>
</dbReference>
<dbReference type="AlphaFoldDB" id="L8HEB7"/>
<dbReference type="GeneID" id="14924506"/>
<dbReference type="CDD" id="cd13999">
    <property type="entry name" value="STKc_MAP3K-like"/>
    <property type="match status" value="1"/>
</dbReference>
<sequence>MSAEQTARERLGGFIDDLEIVWNIQFADLSFGEQIAVGAYGSIHRGKYLGLQVAIKTVFPVANDEDAEMNFLYLQREINILKGVRHPGIVQFIGISHDHTNDLIHIVTEYVKAGDLRQRLKNRSIRLTWRDKAQLAFELACAMAYLHSKNIIHRDLKAKNCLVSDRGEVKLCDFGFARIAERTPRPMTLCGTEDWMAPEIIVGEPYSFAADVFSYGIVLIEIITRKKITEEIQRKPEEAFGLDVQGFLSIIPTDTPPEFKDAVIECCMYDPLGRPTFESLVEHWDVTIQAWDKEREEKEALLSPKSPRESLGSSPSRGALDRFRQQAINLRKEVLENGTIRQRQGMHIEVENRKRNPTILKPVATKEKKSMLVRPSTQNRATTAKKVMGQQLVDAFAENLQRIRQQRSSVRGREDNRLVPKEKTVTPEPTNKTGWKKAELPVPPKKSAS</sequence>
<gene>
    <name evidence="10" type="ORF">ACA1_071470</name>
</gene>
<keyword evidence="6 10" id="KW-0418">Kinase</keyword>
<dbReference type="RefSeq" id="XP_004353053.1">
    <property type="nucleotide sequence ID" value="XM_004353001.1"/>
</dbReference>
<keyword evidence="4" id="KW-0808">Transferase</keyword>
<dbReference type="EC" id="2.7.11.1" evidence="2"/>
<evidence type="ECO:0000313" key="10">
    <source>
        <dbReference type="EMBL" id="ELR23525.1"/>
    </source>
</evidence>
<evidence type="ECO:0000256" key="8">
    <source>
        <dbReference type="SAM" id="MobiDB-lite"/>
    </source>
</evidence>
<evidence type="ECO:0000256" key="5">
    <source>
        <dbReference type="ARBA" id="ARBA00022741"/>
    </source>
</evidence>
<evidence type="ECO:0000256" key="4">
    <source>
        <dbReference type="ARBA" id="ARBA00022679"/>
    </source>
</evidence>
<dbReference type="PROSITE" id="PS00108">
    <property type="entry name" value="PROTEIN_KINASE_ST"/>
    <property type="match status" value="1"/>
</dbReference>
<proteinExistence type="inferred from homology"/>
<feature type="domain" description="Protein kinase" evidence="9">
    <location>
        <begin position="29"/>
        <end position="286"/>
    </location>
</feature>
<keyword evidence="11" id="KW-1185">Reference proteome</keyword>
<keyword evidence="3" id="KW-0723">Serine/threonine-protein kinase</keyword>
<dbReference type="InterPro" id="IPR011009">
    <property type="entry name" value="Kinase-like_dom_sf"/>
</dbReference>
<dbReference type="Pfam" id="PF07714">
    <property type="entry name" value="PK_Tyr_Ser-Thr"/>
    <property type="match status" value="1"/>
</dbReference>
<protein>
    <recommendedName>
        <fullName evidence="2">non-specific serine/threonine protein kinase</fullName>
        <ecNumber evidence="2">2.7.11.1</ecNumber>
    </recommendedName>
</protein>
<dbReference type="Proteomes" id="UP000011083">
    <property type="component" value="Unassembled WGS sequence"/>
</dbReference>
<dbReference type="STRING" id="1257118.L8HEB7"/>
<organism evidence="10 11">
    <name type="scientific">Acanthamoeba castellanii (strain ATCC 30010 / Neff)</name>
    <dbReference type="NCBI Taxonomy" id="1257118"/>
    <lineage>
        <taxon>Eukaryota</taxon>
        <taxon>Amoebozoa</taxon>
        <taxon>Discosea</taxon>
        <taxon>Longamoebia</taxon>
        <taxon>Centramoebida</taxon>
        <taxon>Acanthamoebidae</taxon>
        <taxon>Acanthamoeba</taxon>
    </lineage>
</organism>
<evidence type="ECO:0000256" key="6">
    <source>
        <dbReference type="ARBA" id="ARBA00022777"/>
    </source>
</evidence>
<dbReference type="PANTHER" id="PTHR46485:SF5">
    <property type="entry name" value="CENTER DIVIDER, ISOFORM A"/>
    <property type="match status" value="1"/>
</dbReference>
<feature type="region of interest" description="Disordered" evidence="8">
    <location>
        <begin position="297"/>
        <end position="319"/>
    </location>
</feature>
<evidence type="ECO:0000256" key="3">
    <source>
        <dbReference type="ARBA" id="ARBA00022527"/>
    </source>
</evidence>
<evidence type="ECO:0000259" key="9">
    <source>
        <dbReference type="PROSITE" id="PS50011"/>
    </source>
</evidence>
<dbReference type="InterPro" id="IPR050940">
    <property type="entry name" value="Actin_reg-Ser/Thr_kinase"/>
</dbReference>
<dbReference type="InterPro" id="IPR001245">
    <property type="entry name" value="Ser-Thr/Tyr_kinase_cat_dom"/>
</dbReference>
<feature type="region of interest" description="Disordered" evidence="8">
    <location>
        <begin position="404"/>
        <end position="449"/>
    </location>
</feature>
<dbReference type="GO" id="GO:0005524">
    <property type="term" value="F:ATP binding"/>
    <property type="evidence" value="ECO:0007669"/>
    <property type="project" value="UniProtKB-KW"/>
</dbReference>
<dbReference type="PRINTS" id="PR00109">
    <property type="entry name" value="TYRKINASE"/>
</dbReference>
<name>L8HEB7_ACACF</name>
<dbReference type="SUPFAM" id="SSF56112">
    <property type="entry name" value="Protein kinase-like (PK-like)"/>
    <property type="match status" value="1"/>
</dbReference>
<dbReference type="PROSITE" id="PS50011">
    <property type="entry name" value="PROTEIN_KINASE_DOM"/>
    <property type="match status" value="1"/>
</dbReference>
<dbReference type="VEuPathDB" id="AmoebaDB:ACA1_071470"/>
<dbReference type="Gene3D" id="1.10.510.10">
    <property type="entry name" value="Transferase(Phosphotransferase) domain 1"/>
    <property type="match status" value="1"/>
</dbReference>
<reference evidence="10 11" key="1">
    <citation type="journal article" date="2013" name="Genome Biol.">
        <title>Genome of Acanthamoeba castellanii highlights extensive lateral gene transfer and early evolution of tyrosine kinase signaling.</title>
        <authorList>
            <person name="Clarke M."/>
            <person name="Lohan A.J."/>
            <person name="Liu B."/>
            <person name="Lagkouvardos I."/>
            <person name="Roy S."/>
            <person name="Zafar N."/>
            <person name="Bertelli C."/>
            <person name="Schilde C."/>
            <person name="Kianianmomeni A."/>
            <person name="Burglin T.R."/>
            <person name="Frech C."/>
            <person name="Turcotte B."/>
            <person name="Kopec K.O."/>
            <person name="Synnott J.M."/>
            <person name="Choo C."/>
            <person name="Paponov I."/>
            <person name="Finkler A."/>
            <person name="Soon Heng Tan C."/>
            <person name="Hutchins A.P."/>
            <person name="Weinmeier T."/>
            <person name="Rattei T."/>
            <person name="Chu J.S."/>
            <person name="Gimenez G."/>
            <person name="Irimia M."/>
            <person name="Rigden D.J."/>
            <person name="Fitzpatrick D.A."/>
            <person name="Lorenzo-Morales J."/>
            <person name="Bateman A."/>
            <person name="Chiu C.H."/>
            <person name="Tang P."/>
            <person name="Hegemann P."/>
            <person name="Fromm H."/>
            <person name="Raoult D."/>
            <person name="Greub G."/>
            <person name="Miranda-Saavedra D."/>
            <person name="Chen N."/>
            <person name="Nash P."/>
            <person name="Ginger M.L."/>
            <person name="Horn M."/>
            <person name="Schaap P."/>
            <person name="Caler L."/>
            <person name="Loftus B."/>
        </authorList>
    </citation>
    <scope>NUCLEOTIDE SEQUENCE [LARGE SCALE GENOMIC DNA]</scope>
    <source>
        <strain evidence="10 11">Neff</strain>
    </source>
</reference>
<evidence type="ECO:0000256" key="2">
    <source>
        <dbReference type="ARBA" id="ARBA00012513"/>
    </source>
</evidence>
<evidence type="ECO:0000313" key="11">
    <source>
        <dbReference type="Proteomes" id="UP000011083"/>
    </source>
</evidence>
<dbReference type="InterPro" id="IPR008271">
    <property type="entry name" value="Ser/Thr_kinase_AS"/>
</dbReference>